<dbReference type="InterPro" id="IPR010342">
    <property type="entry name" value="DUF938"/>
</dbReference>
<dbReference type="PANTHER" id="PTHR20974">
    <property type="entry name" value="UPF0585 PROTEIN CG18661"/>
    <property type="match status" value="1"/>
</dbReference>
<accession>A0A1B0ZZ91</accession>
<dbReference type="GO" id="GO:0008168">
    <property type="term" value="F:methyltransferase activity"/>
    <property type="evidence" value="ECO:0007669"/>
    <property type="project" value="UniProtKB-KW"/>
</dbReference>
<keyword evidence="1" id="KW-0808">Transferase</keyword>
<dbReference type="OrthoDB" id="5525831at2"/>
<name>A0A1B0ZZ91_9RHOB</name>
<sequence length="217" mass="22687">MPFRSVPGQASVAEESEGGKLFAPSAARNLAPLLEVVERHAPPKGQALEIASGTGQHVVGYARAMPGLQWQPSDIDPSRRASVDAHVTEAGVQNVAQAAALDATTQGWGALIGPFDLIVLANLLHLISAHEARTLLSESATALTPGGRFLIYGPFARNGLLVSEGDQNFHAALTAHDPDIGYKDAETVTEWAALAGLSVASPVEMPANNLCLILSRT</sequence>
<dbReference type="EMBL" id="CP015230">
    <property type="protein sequence ID" value="ANP39568.1"/>
    <property type="molecule type" value="Genomic_DNA"/>
</dbReference>
<dbReference type="Proteomes" id="UP000013243">
    <property type="component" value="Chromosome"/>
</dbReference>
<keyword evidence="1" id="KW-0489">Methyltransferase</keyword>
<protein>
    <submittedName>
        <fullName evidence="1">Methyltransferase</fullName>
    </submittedName>
</protein>
<evidence type="ECO:0000313" key="1">
    <source>
        <dbReference type="EMBL" id="ANP39568.1"/>
    </source>
</evidence>
<reference evidence="1 2" key="1">
    <citation type="journal article" date="2016" name="ISME J.">
        <title>Global occurrence and heterogeneity of the Roseobacter-clade species Ruegeria mobilis.</title>
        <authorList>
            <person name="Sonnenschein E."/>
            <person name="Gram L."/>
        </authorList>
    </citation>
    <scope>NUCLEOTIDE SEQUENCE [LARGE SCALE GENOMIC DNA]</scope>
    <source>
        <strain evidence="1 2">F1926</strain>
    </source>
</reference>
<dbReference type="STRING" id="1265309.K529_002210"/>
<gene>
    <name evidence="1" type="ORF">K529_002210</name>
</gene>
<dbReference type="GO" id="GO:0032259">
    <property type="term" value="P:methylation"/>
    <property type="evidence" value="ECO:0007669"/>
    <property type="project" value="UniProtKB-KW"/>
</dbReference>
<dbReference type="SUPFAM" id="SSF53335">
    <property type="entry name" value="S-adenosyl-L-methionine-dependent methyltransferases"/>
    <property type="match status" value="1"/>
</dbReference>
<proteinExistence type="predicted"/>
<dbReference type="KEGG" id="rmb:K529_002210"/>
<dbReference type="AlphaFoldDB" id="A0A1B0ZZ91"/>
<organism evidence="1 2">
    <name type="scientific">Tritonibacter mobilis F1926</name>
    <dbReference type="NCBI Taxonomy" id="1265309"/>
    <lineage>
        <taxon>Bacteria</taxon>
        <taxon>Pseudomonadati</taxon>
        <taxon>Pseudomonadota</taxon>
        <taxon>Alphaproteobacteria</taxon>
        <taxon>Rhodobacterales</taxon>
        <taxon>Paracoccaceae</taxon>
        <taxon>Tritonibacter</taxon>
    </lineage>
</organism>
<dbReference type="Pfam" id="PF06080">
    <property type="entry name" value="DUF938"/>
    <property type="match status" value="1"/>
</dbReference>
<evidence type="ECO:0000313" key="2">
    <source>
        <dbReference type="Proteomes" id="UP000013243"/>
    </source>
</evidence>
<dbReference type="PANTHER" id="PTHR20974:SF0">
    <property type="entry name" value="UPF0585 PROTEIN CG18661"/>
    <property type="match status" value="1"/>
</dbReference>
<dbReference type="InterPro" id="IPR029063">
    <property type="entry name" value="SAM-dependent_MTases_sf"/>
</dbReference>
<dbReference type="RefSeq" id="WP_005648044.1">
    <property type="nucleotide sequence ID" value="NZ_CP015230.1"/>
</dbReference>
<dbReference type="Gene3D" id="3.40.50.150">
    <property type="entry name" value="Vaccinia Virus protein VP39"/>
    <property type="match status" value="1"/>
</dbReference>
<dbReference type="GeneID" id="28248608"/>